<dbReference type="EMBL" id="CAJEWE010000006">
    <property type="protein sequence ID" value="CAD2072852.1"/>
    <property type="molecule type" value="Genomic_DNA"/>
</dbReference>
<evidence type="ECO:0000256" key="4">
    <source>
        <dbReference type="ARBA" id="ARBA00022692"/>
    </source>
</evidence>
<dbReference type="Proteomes" id="UP000521032">
    <property type="component" value="Unassembled WGS sequence"/>
</dbReference>
<evidence type="ECO:0000256" key="5">
    <source>
        <dbReference type="ARBA" id="ARBA00022989"/>
    </source>
</evidence>
<organism evidence="9 10">
    <name type="scientific">Phocicoccus schoeneichii</name>
    <dbReference type="NCBI Taxonomy" id="1812261"/>
    <lineage>
        <taxon>Bacteria</taxon>
        <taxon>Bacillati</taxon>
        <taxon>Bacillota</taxon>
        <taxon>Bacilli</taxon>
        <taxon>Bacillales</taxon>
        <taxon>Salinicoccaceae</taxon>
        <taxon>Phocicoccus</taxon>
    </lineage>
</organism>
<comment type="similarity">
    <text evidence="2">Belongs to the CPA3 antiporters (TC 2.A.63) subunit B family.</text>
</comment>
<keyword evidence="6 7" id="KW-0472">Membrane</keyword>
<dbReference type="PANTHER" id="PTHR33932:SF4">
    <property type="entry name" value="NA(+)_H(+) ANTIPORTER SUBUNIT B"/>
    <property type="match status" value="1"/>
</dbReference>
<dbReference type="AlphaFoldDB" id="A0A6V7R7Q4"/>
<feature type="transmembrane region" description="Helical" evidence="7">
    <location>
        <begin position="20"/>
        <end position="43"/>
    </location>
</feature>
<evidence type="ECO:0000256" key="7">
    <source>
        <dbReference type="SAM" id="Phobius"/>
    </source>
</evidence>
<proteinExistence type="inferred from homology"/>
<gene>
    <name evidence="9" type="primary">mrpB</name>
    <name evidence="9" type="ORF">JEOSCH030_00456</name>
</gene>
<dbReference type="InterPro" id="IPR050622">
    <property type="entry name" value="CPA3_antiporter_subunitB"/>
</dbReference>
<evidence type="ECO:0000259" key="8">
    <source>
        <dbReference type="Pfam" id="PF04039"/>
    </source>
</evidence>
<evidence type="ECO:0000313" key="9">
    <source>
        <dbReference type="EMBL" id="CAD2072852.1"/>
    </source>
</evidence>
<dbReference type="InterPro" id="IPR007182">
    <property type="entry name" value="MnhB"/>
</dbReference>
<sequence>MKSALKRAGYKQVHKQMNDVHLQFISKVAFFIILLFAFNLFFAGHYTPGGGFVGGLLTSAAIVLLLIAFDVKTLKKMLPIRFRLLIASGLFLALGVPTGLMFFGYPFFTHEFTEITLPILGEIGLHSATPFDLGVFLTVCGSTLLIIILVGGADD</sequence>
<evidence type="ECO:0000313" key="10">
    <source>
        <dbReference type="Proteomes" id="UP000521032"/>
    </source>
</evidence>
<dbReference type="GO" id="GO:0005886">
    <property type="term" value="C:plasma membrane"/>
    <property type="evidence" value="ECO:0007669"/>
    <property type="project" value="UniProtKB-SubCell"/>
</dbReference>
<comment type="subcellular location">
    <subcellularLocation>
        <location evidence="1">Cell membrane</location>
        <topology evidence="1">Multi-pass membrane protein</topology>
    </subcellularLocation>
</comment>
<dbReference type="RefSeq" id="WP_186085434.1">
    <property type="nucleotide sequence ID" value="NZ_CAJEWE010000006.1"/>
</dbReference>
<keyword evidence="3" id="KW-1003">Cell membrane</keyword>
<feature type="domain" description="Na+/H+ antiporter MnhB subunit-related protein" evidence="8">
    <location>
        <begin position="22"/>
        <end position="144"/>
    </location>
</feature>
<keyword evidence="4 7" id="KW-0812">Transmembrane</keyword>
<keyword evidence="5 7" id="KW-1133">Transmembrane helix</keyword>
<reference evidence="9 10" key="1">
    <citation type="submission" date="2020-07" db="EMBL/GenBank/DDBJ databases">
        <authorList>
            <person name="Criscuolo A."/>
        </authorList>
    </citation>
    <scope>NUCLEOTIDE SEQUENCE [LARGE SCALE GENOMIC DNA]</scope>
    <source>
        <strain evidence="10">CIP 111030</strain>
    </source>
</reference>
<feature type="transmembrane region" description="Helical" evidence="7">
    <location>
        <begin position="133"/>
        <end position="153"/>
    </location>
</feature>
<dbReference type="PANTHER" id="PTHR33932">
    <property type="entry name" value="NA(+)/H(+) ANTIPORTER SUBUNIT B"/>
    <property type="match status" value="1"/>
</dbReference>
<name>A0A6V7R7Q4_9BACL</name>
<evidence type="ECO:0000256" key="2">
    <source>
        <dbReference type="ARBA" id="ARBA00009425"/>
    </source>
</evidence>
<keyword evidence="10" id="KW-1185">Reference proteome</keyword>
<comment type="caution">
    <text evidence="9">The sequence shown here is derived from an EMBL/GenBank/DDBJ whole genome shotgun (WGS) entry which is preliminary data.</text>
</comment>
<evidence type="ECO:0000256" key="3">
    <source>
        <dbReference type="ARBA" id="ARBA00022475"/>
    </source>
</evidence>
<evidence type="ECO:0000256" key="1">
    <source>
        <dbReference type="ARBA" id="ARBA00004651"/>
    </source>
</evidence>
<accession>A0A6V7R7Q4</accession>
<dbReference type="Pfam" id="PF04039">
    <property type="entry name" value="MnhB"/>
    <property type="match status" value="1"/>
</dbReference>
<feature type="transmembrane region" description="Helical" evidence="7">
    <location>
        <begin position="49"/>
        <end position="71"/>
    </location>
</feature>
<feature type="transmembrane region" description="Helical" evidence="7">
    <location>
        <begin position="83"/>
        <end position="108"/>
    </location>
</feature>
<dbReference type="NCBIfam" id="NF009223">
    <property type="entry name" value="PRK12573.1"/>
    <property type="match status" value="1"/>
</dbReference>
<protein>
    <submittedName>
        <fullName evidence="9">Na(+)/H(+) antiporter subunit B</fullName>
    </submittedName>
</protein>
<evidence type="ECO:0000256" key="6">
    <source>
        <dbReference type="ARBA" id="ARBA00023136"/>
    </source>
</evidence>